<dbReference type="AlphaFoldDB" id="A0A9W5YBA3"/>
<accession>A0A9W5YBA3</accession>
<dbReference type="Proteomes" id="UP001144256">
    <property type="component" value="Unassembled WGS sequence"/>
</dbReference>
<proteinExistence type="predicted"/>
<evidence type="ECO:0000313" key="2">
    <source>
        <dbReference type="EMBL" id="GKX29954.1"/>
    </source>
</evidence>
<organism evidence="2 3">
    <name type="scientific">Vallitalea longa</name>
    <dbReference type="NCBI Taxonomy" id="2936439"/>
    <lineage>
        <taxon>Bacteria</taxon>
        <taxon>Bacillati</taxon>
        <taxon>Bacillota</taxon>
        <taxon>Clostridia</taxon>
        <taxon>Lachnospirales</taxon>
        <taxon>Vallitaleaceae</taxon>
        <taxon>Vallitalea</taxon>
    </lineage>
</organism>
<keyword evidence="1" id="KW-0732">Signal</keyword>
<dbReference type="RefSeq" id="WP_281815739.1">
    <property type="nucleotide sequence ID" value="NZ_BRLB01000006.1"/>
</dbReference>
<comment type="caution">
    <text evidence="2">The sequence shown here is derived from an EMBL/GenBank/DDBJ whole genome shotgun (WGS) entry which is preliminary data.</text>
</comment>
<feature type="chain" id="PRO_5040883066" evidence="1">
    <location>
        <begin position="24"/>
        <end position="392"/>
    </location>
</feature>
<sequence>MKKIVLIMICMILTISTNVPIHAYSVDDCIEPIPVAEKLTTYTSFSQTGDSLIFVDMPEVLMPFMTNQPDNGTFKGTWASYREEVNGRFRLMYYHQNHGNKDLYYSIALSNTTNHTIKIFWNRIGVGEDLDAAKCGSQITKDWLSKSTNDIFWGNIPAGKTKYFTIRKVNDKYTGEAIIDFNITDMNGNSDTAKVTTVISDNYPNNDPSNGIDNASILSIPILPWVTNYKGDIVGITRGKWNSNTRESTINYNGTTGNRYINLGNDPRWGSEYNYLAGEKEVGYSSVDNKQVENYGNYGIDYKLKINLSNPWSGYSKIDMIFTDPVHEANLNWFYAYFVGKIGNQIKVSPRWVNSRNRGYVFSKCNPSTYYLETQIVPGSDHPMQILFCSDN</sequence>
<dbReference type="EMBL" id="BRLB01000006">
    <property type="protein sequence ID" value="GKX29954.1"/>
    <property type="molecule type" value="Genomic_DNA"/>
</dbReference>
<name>A0A9W5YBA3_9FIRM</name>
<gene>
    <name evidence="2" type="ORF">SH1V18_24340</name>
</gene>
<evidence type="ECO:0000256" key="1">
    <source>
        <dbReference type="SAM" id="SignalP"/>
    </source>
</evidence>
<evidence type="ECO:0000313" key="3">
    <source>
        <dbReference type="Proteomes" id="UP001144256"/>
    </source>
</evidence>
<keyword evidence="3" id="KW-1185">Reference proteome</keyword>
<protein>
    <submittedName>
        <fullName evidence="2">Uncharacterized protein</fullName>
    </submittedName>
</protein>
<reference evidence="2" key="1">
    <citation type="submission" date="2022-06" db="EMBL/GenBank/DDBJ databases">
        <title>Vallitalea longa sp. nov., an anaerobic bacterium isolated from marine sediment.</title>
        <authorList>
            <person name="Hirano S."/>
            <person name="Terahara T."/>
            <person name="Mori K."/>
            <person name="Hamada M."/>
            <person name="Matsumoto R."/>
            <person name="Kobayashi T."/>
        </authorList>
    </citation>
    <scope>NUCLEOTIDE SEQUENCE</scope>
    <source>
        <strain evidence="2">SH18-1</strain>
    </source>
</reference>
<feature type="signal peptide" evidence="1">
    <location>
        <begin position="1"/>
        <end position="23"/>
    </location>
</feature>